<dbReference type="Proteomes" id="UP001646157">
    <property type="component" value="Unassembled WGS sequence"/>
</dbReference>
<dbReference type="GO" id="GO:0004619">
    <property type="term" value="F:phosphoglycerate mutase activity"/>
    <property type="evidence" value="ECO:0007669"/>
    <property type="project" value="UniProtKB-EC"/>
</dbReference>
<dbReference type="InterPro" id="IPR050275">
    <property type="entry name" value="PGM_Phosphatase"/>
</dbReference>
<dbReference type="Pfam" id="PF00300">
    <property type="entry name" value="His_Phos_1"/>
    <property type="match status" value="1"/>
</dbReference>
<accession>A0ABS2N9L5</accession>
<gene>
    <name evidence="1" type="ORF">JOC86_001070</name>
</gene>
<evidence type="ECO:0000313" key="1">
    <source>
        <dbReference type="EMBL" id="MBM7584533.1"/>
    </source>
</evidence>
<dbReference type="EMBL" id="JAFBDZ010000001">
    <property type="protein sequence ID" value="MBM7584533.1"/>
    <property type="molecule type" value="Genomic_DNA"/>
</dbReference>
<keyword evidence="2" id="KW-1185">Reference proteome</keyword>
<dbReference type="SUPFAM" id="SSF53254">
    <property type="entry name" value="Phosphoglycerate mutase-like"/>
    <property type="match status" value="1"/>
</dbReference>
<sequence>MKTIYLIRHAKATGQEFSAVLTKEGHEQARKLVDLFHEDEIDVIYSSPFTRAIDTINPLSEHKGIPIIEDERLGERVLSSESYSDWKDKLKDSFDDWDLEFPGGESNRQGYKRAAEMVEKILRDPHEKIILVSHGNLSTLLLHYFDKKSGFEELFALSNPDVYRIEIGEEETTIERTWS</sequence>
<dbReference type="InterPro" id="IPR029033">
    <property type="entry name" value="His_PPase_superfam"/>
</dbReference>
<protein>
    <submittedName>
        <fullName evidence="1">2,3-bisphosphoglycerate-dependent phosphoglycerate mutase</fullName>
        <ecNumber evidence="1">5.4.2.11</ecNumber>
    </submittedName>
</protein>
<name>A0ABS2N9L5_9BACI</name>
<dbReference type="PANTHER" id="PTHR48100:SF1">
    <property type="entry name" value="HISTIDINE PHOSPHATASE FAMILY PROTEIN-RELATED"/>
    <property type="match status" value="1"/>
</dbReference>
<dbReference type="SMART" id="SM00855">
    <property type="entry name" value="PGAM"/>
    <property type="match status" value="1"/>
</dbReference>
<dbReference type="PIRSF" id="PIRSF000709">
    <property type="entry name" value="6PFK_2-Ptase"/>
    <property type="match status" value="1"/>
</dbReference>
<dbReference type="CDD" id="cd07067">
    <property type="entry name" value="HP_PGM_like"/>
    <property type="match status" value="1"/>
</dbReference>
<reference evidence="1 2" key="1">
    <citation type="submission" date="2021-01" db="EMBL/GenBank/DDBJ databases">
        <title>Genomic Encyclopedia of Type Strains, Phase IV (KMG-IV): sequencing the most valuable type-strain genomes for metagenomic binning, comparative biology and taxonomic classification.</title>
        <authorList>
            <person name="Goeker M."/>
        </authorList>
    </citation>
    <scope>NUCLEOTIDE SEQUENCE [LARGE SCALE GENOMIC DNA]</scope>
    <source>
        <strain evidence="1 2">DSM 24834</strain>
    </source>
</reference>
<comment type="caution">
    <text evidence="1">The sequence shown here is derived from an EMBL/GenBank/DDBJ whole genome shotgun (WGS) entry which is preliminary data.</text>
</comment>
<dbReference type="EC" id="5.4.2.11" evidence="1"/>
<organism evidence="1 2">
    <name type="scientific">Rossellomorea pakistanensis</name>
    <dbReference type="NCBI Taxonomy" id="992288"/>
    <lineage>
        <taxon>Bacteria</taxon>
        <taxon>Bacillati</taxon>
        <taxon>Bacillota</taxon>
        <taxon>Bacilli</taxon>
        <taxon>Bacillales</taxon>
        <taxon>Bacillaceae</taxon>
        <taxon>Rossellomorea</taxon>
    </lineage>
</organism>
<keyword evidence="1" id="KW-0413">Isomerase</keyword>
<dbReference type="Gene3D" id="3.40.50.1240">
    <property type="entry name" value="Phosphoglycerate mutase-like"/>
    <property type="match status" value="1"/>
</dbReference>
<proteinExistence type="predicted"/>
<dbReference type="RefSeq" id="WP_205168672.1">
    <property type="nucleotide sequence ID" value="NZ_JAFBDZ010000001.1"/>
</dbReference>
<dbReference type="PANTHER" id="PTHR48100">
    <property type="entry name" value="BROAD-SPECIFICITY PHOSPHATASE YOR283W-RELATED"/>
    <property type="match status" value="1"/>
</dbReference>
<dbReference type="InterPro" id="IPR013078">
    <property type="entry name" value="His_Pase_superF_clade-1"/>
</dbReference>
<evidence type="ECO:0000313" key="2">
    <source>
        <dbReference type="Proteomes" id="UP001646157"/>
    </source>
</evidence>